<evidence type="ECO:0000256" key="4">
    <source>
        <dbReference type="ARBA" id="ARBA00023002"/>
    </source>
</evidence>
<dbReference type="Gene3D" id="3.50.50.60">
    <property type="entry name" value="FAD/NAD(P)-binding domain"/>
    <property type="match status" value="1"/>
</dbReference>
<dbReference type="NCBIfam" id="NF006130">
    <property type="entry name" value="PRK08274.1"/>
    <property type="match status" value="1"/>
</dbReference>
<name>A0A2P8CLZ6_9ACTN</name>
<dbReference type="SUPFAM" id="SSF51905">
    <property type="entry name" value="FAD/NAD(P)-binding domain"/>
    <property type="match status" value="1"/>
</dbReference>
<proteinExistence type="predicted"/>
<accession>A0A2P8CLZ6</accession>
<evidence type="ECO:0000259" key="5">
    <source>
        <dbReference type="Pfam" id="PF00890"/>
    </source>
</evidence>
<keyword evidence="7" id="KW-1185">Reference proteome</keyword>
<gene>
    <name evidence="6" type="ORF">CLV63_1372</name>
</gene>
<dbReference type="EMBL" id="PYGA01000037">
    <property type="protein sequence ID" value="PSK85943.1"/>
    <property type="molecule type" value="Genomic_DNA"/>
</dbReference>
<comment type="cofactor">
    <cofactor evidence="1">
        <name>FAD</name>
        <dbReference type="ChEBI" id="CHEBI:57692"/>
    </cofactor>
</comment>
<dbReference type="Proteomes" id="UP000240542">
    <property type="component" value="Unassembled WGS sequence"/>
</dbReference>
<organism evidence="6 7">
    <name type="scientific">Murinocardiopsis flavida</name>
    <dbReference type="NCBI Taxonomy" id="645275"/>
    <lineage>
        <taxon>Bacteria</taxon>
        <taxon>Bacillati</taxon>
        <taxon>Actinomycetota</taxon>
        <taxon>Actinomycetes</taxon>
        <taxon>Streptosporangiales</taxon>
        <taxon>Nocardiopsidaceae</taxon>
        <taxon>Murinocardiopsis</taxon>
    </lineage>
</organism>
<evidence type="ECO:0000256" key="3">
    <source>
        <dbReference type="ARBA" id="ARBA00022827"/>
    </source>
</evidence>
<protein>
    <submittedName>
        <fullName evidence="6">Tricarballylate dehydrogenase</fullName>
    </submittedName>
</protein>
<evidence type="ECO:0000256" key="1">
    <source>
        <dbReference type="ARBA" id="ARBA00001974"/>
    </source>
</evidence>
<dbReference type="InterPro" id="IPR027477">
    <property type="entry name" value="Succ_DH/fumarate_Rdtase_cat_sf"/>
</dbReference>
<feature type="domain" description="FAD-dependent oxidoreductase 2 FAD-binding" evidence="5">
    <location>
        <begin position="16"/>
        <end position="483"/>
    </location>
</feature>
<dbReference type="Pfam" id="PF00890">
    <property type="entry name" value="FAD_binding_2"/>
    <property type="match status" value="1"/>
</dbReference>
<dbReference type="AlphaFoldDB" id="A0A2P8CLZ6"/>
<dbReference type="OrthoDB" id="9813348at2"/>
<evidence type="ECO:0000313" key="6">
    <source>
        <dbReference type="EMBL" id="PSK85943.1"/>
    </source>
</evidence>
<comment type="caution">
    <text evidence="6">The sequence shown here is derived from an EMBL/GenBank/DDBJ whole genome shotgun (WGS) entry which is preliminary data.</text>
</comment>
<dbReference type="PANTHER" id="PTHR43400">
    <property type="entry name" value="FUMARATE REDUCTASE"/>
    <property type="match status" value="1"/>
</dbReference>
<dbReference type="Gene3D" id="3.90.700.10">
    <property type="entry name" value="Succinate dehydrogenase/fumarate reductase flavoprotein, catalytic domain"/>
    <property type="match status" value="1"/>
</dbReference>
<dbReference type="InterPro" id="IPR003953">
    <property type="entry name" value="FAD-dep_OxRdtase_2_FAD-bd"/>
</dbReference>
<dbReference type="PANTHER" id="PTHR43400:SF7">
    <property type="entry name" value="FAD-DEPENDENT OXIDOREDUCTASE 2 FAD BINDING DOMAIN-CONTAINING PROTEIN"/>
    <property type="match status" value="1"/>
</dbReference>
<sequence>MSSTRNGTEAGADGYDVVVVGGGNAGFCAAHAAREQGARVLLLEKGAKGEDGGNSYYTAGAFRVAHGGPDDLADIVDDETRSLLPTTDLAPYTAADFAADMVRITEQRCDPAMTAVVTGDSAAAARWLHGKGVRWRLMYERQSYVSQGRHVFFGGLALGVVDGGKGLIEQHTRAAEDSGIEIRYGATVEEIVRDPDGAVRGVAYTGPDGRPHRVTARATVLAAGGFEANPELRRRHLGAGWENAVVRGNPLNTGEVLEMALGVGAAGHGDWSSCHSVAWDSGAPVGGGDRVYTNQHTRQSYPIGVVVDTDGRRFLDEGADYRNYTYAKYGKEILRRPGGRAFQLFDAKTRPLLRPQEYDTDSVTEVVADTVAELAARLGVDPDGLAATLDGFNAAIVDAPFDPAVKDGRAARVDPPKSNWAQPIDTAPFYGYPVSCGITFTFGGVHVDGDARVLTESGAPIPGLFAAGELVGGLFSGNYPGGSGLTAGAVYGRRAGTAAASQEP</sequence>
<keyword evidence="3" id="KW-0274">FAD</keyword>
<dbReference type="InterPro" id="IPR036188">
    <property type="entry name" value="FAD/NAD-bd_sf"/>
</dbReference>
<evidence type="ECO:0000256" key="2">
    <source>
        <dbReference type="ARBA" id="ARBA00022630"/>
    </source>
</evidence>
<dbReference type="SUPFAM" id="SSF56425">
    <property type="entry name" value="Succinate dehydrogenase/fumarate reductase flavoprotein, catalytic domain"/>
    <property type="match status" value="1"/>
</dbReference>
<keyword evidence="4" id="KW-0560">Oxidoreductase</keyword>
<reference evidence="6 7" key="1">
    <citation type="submission" date="2018-03" db="EMBL/GenBank/DDBJ databases">
        <title>Genomic Encyclopedia of Archaeal and Bacterial Type Strains, Phase II (KMG-II): from individual species to whole genera.</title>
        <authorList>
            <person name="Goeker M."/>
        </authorList>
    </citation>
    <scope>NUCLEOTIDE SEQUENCE [LARGE SCALE GENOMIC DNA]</scope>
    <source>
        <strain evidence="6 7">DSM 45312</strain>
    </source>
</reference>
<evidence type="ECO:0000313" key="7">
    <source>
        <dbReference type="Proteomes" id="UP000240542"/>
    </source>
</evidence>
<dbReference type="RefSeq" id="WP_106586817.1">
    <property type="nucleotide sequence ID" value="NZ_PYGA01000037.1"/>
</dbReference>
<keyword evidence="2" id="KW-0285">Flavoprotein</keyword>
<dbReference type="GO" id="GO:0033765">
    <property type="term" value="F:steroid dehydrogenase activity, acting on the CH-CH group of donors"/>
    <property type="evidence" value="ECO:0007669"/>
    <property type="project" value="UniProtKB-ARBA"/>
</dbReference>
<dbReference type="InterPro" id="IPR050315">
    <property type="entry name" value="FAD-oxidoreductase_2"/>
</dbReference>